<gene>
    <name evidence="5" type="ORF">TSOC_009546</name>
</gene>
<feature type="region of interest" description="Disordered" evidence="3">
    <location>
        <begin position="206"/>
        <end position="232"/>
    </location>
</feature>
<dbReference type="Gene3D" id="3.60.10.10">
    <property type="entry name" value="Endonuclease/exonuclease/phosphatase"/>
    <property type="match status" value="1"/>
</dbReference>
<dbReference type="InterPro" id="IPR036691">
    <property type="entry name" value="Endo/exonu/phosph_ase_sf"/>
</dbReference>
<dbReference type="InterPro" id="IPR045849">
    <property type="entry name" value="IP5P_plant"/>
</dbReference>
<dbReference type="GO" id="GO:0034485">
    <property type="term" value="F:phosphatidylinositol-3,4,5-trisphosphate 5-phosphatase activity"/>
    <property type="evidence" value="ECO:0007669"/>
    <property type="project" value="TreeGrafter"/>
</dbReference>
<evidence type="ECO:0000256" key="1">
    <source>
        <dbReference type="ARBA" id="ARBA00010768"/>
    </source>
</evidence>
<dbReference type="OrthoDB" id="62798at2759"/>
<reference evidence="5 6" key="1">
    <citation type="journal article" date="2017" name="Mol. Biol. Evol.">
        <title>The 4-celled Tetrabaena socialis nuclear genome reveals the essential components for genetic control of cell number at the origin of multicellularity in the volvocine lineage.</title>
        <authorList>
            <person name="Featherston J."/>
            <person name="Arakaki Y."/>
            <person name="Hanschen E.R."/>
            <person name="Ferris P.J."/>
            <person name="Michod R.E."/>
            <person name="Olson B.J.S.C."/>
            <person name="Nozaki H."/>
            <person name="Durand P.M."/>
        </authorList>
    </citation>
    <scope>NUCLEOTIDE SEQUENCE [LARGE SCALE GENOMIC DNA]</scope>
    <source>
        <strain evidence="5 6">NIES-571</strain>
    </source>
</reference>
<feature type="non-terminal residue" evidence="5">
    <location>
        <position position="460"/>
    </location>
</feature>
<organism evidence="5 6">
    <name type="scientific">Tetrabaena socialis</name>
    <dbReference type="NCBI Taxonomy" id="47790"/>
    <lineage>
        <taxon>Eukaryota</taxon>
        <taxon>Viridiplantae</taxon>
        <taxon>Chlorophyta</taxon>
        <taxon>core chlorophytes</taxon>
        <taxon>Chlorophyceae</taxon>
        <taxon>CS clade</taxon>
        <taxon>Chlamydomonadales</taxon>
        <taxon>Tetrabaenaceae</taxon>
        <taxon>Tetrabaena</taxon>
    </lineage>
</organism>
<dbReference type="GO" id="GO:0004445">
    <property type="term" value="F:inositol-polyphosphate 5-phosphatase activity"/>
    <property type="evidence" value="ECO:0007669"/>
    <property type="project" value="InterPro"/>
</dbReference>
<evidence type="ECO:0000313" key="6">
    <source>
        <dbReference type="Proteomes" id="UP000236333"/>
    </source>
</evidence>
<name>A0A2J7ZVK2_9CHLO</name>
<feature type="compositionally biased region" description="Low complexity" evidence="3">
    <location>
        <begin position="29"/>
        <end position="45"/>
    </location>
</feature>
<dbReference type="AlphaFoldDB" id="A0A2J7ZVK2"/>
<sequence length="460" mass="44887">ASQRYGPSAPAAAAQAAVTASVLLESKWQGAPPKGQPQPGASAAGPGDGGDGGEYVQVASKQLVGIYLSVWVRRSLLSAVHGVQVTTIATGFGGYLGNKGAVAARMRLFDSSLVFVASHLTAGEAEGDEARRNADVHDILRRAAFVSSPDGGGLVPMTAPAAALVSASLGPGHWPPGPAAITDHDLVIWLGDLNYRLCTAPAPAPASSSTAAAAAGSGGGGDDAAAGADTTAADGADLPKEVRALIAALMPPRHAGASGAGPAAEPLRLPGILANSCAAVLSSRAGAGGEGAAEGGGGAAAAGAQPSGRGAQWALLERLQRLRLHLDAGGGVPASIPPHEAAALLLLWCGQLPCALIPQAAADAAAAAAPASAEDAAALLRRHCNAAQLPVLRALLRLLRSALDPGAAAHSGLTAACLAAAVGAWWLPPLAPGAAADAAANRAAFLELLVQPAAAGVAGL</sequence>
<dbReference type="PANTHER" id="PTHR45666">
    <property type="entry name" value="TYPE IV INOSITOL POLYPHOSPHATE 5-PHOSPHATASE 9"/>
    <property type="match status" value="1"/>
</dbReference>
<comment type="similarity">
    <text evidence="1">Belongs to the inositol polyphosphate 5-phosphatase family.</text>
</comment>
<proteinExistence type="inferred from homology"/>
<feature type="non-terminal residue" evidence="5">
    <location>
        <position position="1"/>
    </location>
</feature>
<feature type="compositionally biased region" description="Low complexity" evidence="3">
    <location>
        <begin position="223"/>
        <end position="232"/>
    </location>
</feature>
<accession>A0A2J7ZVK2</accession>
<dbReference type="GO" id="GO:0046856">
    <property type="term" value="P:phosphatidylinositol dephosphorylation"/>
    <property type="evidence" value="ECO:0007669"/>
    <property type="project" value="InterPro"/>
</dbReference>
<keyword evidence="6" id="KW-1185">Reference proteome</keyword>
<evidence type="ECO:0000256" key="3">
    <source>
        <dbReference type="SAM" id="MobiDB-lite"/>
    </source>
</evidence>
<dbReference type="Gene3D" id="1.10.555.10">
    <property type="entry name" value="Rho GTPase activation protein"/>
    <property type="match status" value="1"/>
</dbReference>
<dbReference type="InterPro" id="IPR000300">
    <property type="entry name" value="IPPc"/>
</dbReference>
<dbReference type="GO" id="GO:0004439">
    <property type="term" value="F:phosphatidylinositol-4,5-bisphosphate 5-phosphatase activity"/>
    <property type="evidence" value="ECO:0007669"/>
    <property type="project" value="TreeGrafter"/>
</dbReference>
<evidence type="ECO:0000259" key="4">
    <source>
        <dbReference type="Pfam" id="PF22669"/>
    </source>
</evidence>
<feature type="domain" description="Inositol polyphosphate-related phosphatase" evidence="4">
    <location>
        <begin position="53"/>
        <end position="197"/>
    </location>
</feature>
<dbReference type="Proteomes" id="UP000236333">
    <property type="component" value="Unassembled WGS sequence"/>
</dbReference>
<dbReference type="EMBL" id="PGGS01000402">
    <property type="protein sequence ID" value="PNH04307.1"/>
    <property type="molecule type" value="Genomic_DNA"/>
</dbReference>
<evidence type="ECO:0000256" key="2">
    <source>
        <dbReference type="ARBA" id="ARBA00022801"/>
    </source>
</evidence>
<feature type="region of interest" description="Disordered" evidence="3">
    <location>
        <begin position="28"/>
        <end position="52"/>
    </location>
</feature>
<dbReference type="Pfam" id="PF22669">
    <property type="entry name" value="Exo_endo_phos2"/>
    <property type="match status" value="1"/>
</dbReference>
<dbReference type="InterPro" id="IPR008936">
    <property type="entry name" value="Rho_GTPase_activation_prot"/>
</dbReference>
<dbReference type="PANTHER" id="PTHR45666:SF22">
    <property type="entry name" value="TYPE I INOSITOL POLYPHOSPHATE 5-PHOSPHATASE 4"/>
    <property type="match status" value="1"/>
</dbReference>
<comment type="caution">
    <text evidence="5">The sequence shown here is derived from an EMBL/GenBank/DDBJ whole genome shotgun (WGS) entry which is preliminary data.</text>
</comment>
<dbReference type="SUPFAM" id="SSF56219">
    <property type="entry name" value="DNase I-like"/>
    <property type="match status" value="1"/>
</dbReference>
<keyword evidence="2" id="KW-0378">Hydrolase</keyword>
<protein>
    <submittedName>
        <fullName evidence="5">Type I inositol 1,4,5-trisphosphate 5-phosphatase 2</fullName>
    </submittedName>
</protein>
<evidence type="ECO:0000313" key="5">
    <source>
        <dbReference type="EMBL" id="PNH04307.1"/>
    </source>
</evidence>
<feature type="compositionally biased region" description="Low complexity" evidence="3">
    <location>
        <begin position="206"/>
        <end position="215"/>
    </location>
</feature>